<evidence type="ECO:0000256" key="4">
    <source>
        <dbReference type="ARBA" id="ARBA00022691"/>
    </source>
</evidence>
<dbReference type="Gene3D" id="3.40.50.150">
    <property type="entry name" value="Vaccinia Virus protein VP39"/>
    <property type="match status" value="1"/>
</dbReference>
<accession>A0A8K0TGQ2</accession>
<evidence type="ECO:0000256" key="6">
    <source>
        <dbReference type="SAM" id="MobiDB-lite"/>
    </source>
</evidence>
<evidence type="ECO:0000256" key="3">
    <source>
        <dbReference type="ARBA" id="ARBA00022679"/>
    </source>
</evidence>
<dbReference type="InterPro" id="IPR050390">
    <property type="entry name" value="C5-Methyltransferase"/>
</dbReference>
<dbReference type="Gene3D" id="3.90.120.10">
    <property type="entry name" value="DNA Methylase, subunit A, domain 2"/>
    <property type="match status" value="1"/>
</dbReference>
<dbReference type="PROSITE" id="PS00095">
    <property type="entry name" value="C5_MTASE_2"/>
    <property type="match status" value="1"/>
</dbReference>
<evidence type="ECO:0000256" key="2">
    <source>
        <dbReference type="ARBA" id="ARBA00022603"/>
    </source>
</evidence>
<proteinExistence type="inferred from homology"/>
<evidence type="ECO:0000256" key="5">
    <source>
        <dbReference type="PROSITE-ProRule" id="PRU01016"/>
    </source>
</evidence>
<keyword evidence="8" id="KW-1185">Reference proteome</keyword>
<feature type="active site" evidence="5">
    <location>
        <position position="414"/>
    </location>
</feature>
<dbReference type="PROSITE" id="PS51679">
    <property type="entry name" value="SAM_MT_C5"/>
    <property type="match status" value="1"/>
</dbReference>
<keyword evidence="2 5" id="KW-0489">Methyltransferase</keyword>
<gene>
    <name evidence="7" type="ORF">B0T11DRAFT_354904</name>
</gene>
<dbReference type="GO" id="GO:0003886">
    <property type="term" value="F:DNA (cytosine-5-)-methyltransferase activity"/>
    <property type="evidence" value="ECO:0007669"/>
    <property type="project" value="UniProtKB-EC"/>
</dbReference>
<evidence type="ECO:0000313" key="7">
    <source>
        <dbReference type="EMBL" id="KAH7358260.1"/>
    </source>
</evidence>
<reference evidence="7" key="1">
    <citation type="journal article" date="2021" name="Nat. Commun.">
        <title>Genetic determinants of endophytism in the Arabidopsis root mycobiome.</title>
        <authorList>
            <person name="Mesny F."/>
            <person name="Miyauchi S."/>
            <person name="Thiergart T."/>
            <person name="Pickel B."/>
            <person name="Atanasova L."/>
            <person name="Karlsson M."/>
            <person name="Huettel B."/>
            <person name="Barry K.W."/>
            <person name="Haridas S."/>
            <person name="Chen C."/>
            <person name="Bauer D."/>
            <person name="Andreopoulos W."/>
            <person name="Pangilinan J."/>
            <person name="LaButti K."/>
            <person name="Riley R."/>
            <person name="Lipzen A."/>
            <person name="Clum A."/>
            <person name="Drula E."/>
            <person name="Henrissat B."/>
            <person name="Kohler A."/>
            <person name="Grigoriev I.V."/>
            <person name="Martin F.M."/>
            <person name="Hacquard S."/>
        </authorList>
    </citation>
    <scope>NUCLEOTIDE SEQUENCE</scope>
    <source>
        <strain evidence="7">MPI-CAGE-AT-0016</strain>
    </source>
</reference>
<evidence type="ECO:0000256" key="1">
    <source>
        <dbReference type="ARBA" id="ARBA00011975"/>
    </source>
</evidence>
<dbReference type="OrthoDB" id="414133at2759"/>
<keyword evidence="4 5" id="KW-0949">S-adenosyl-L-methionine</keyword>
<dbReference type="SUPFAM" id="SSF53335">
    <property type="entry name" value="S-adenosyl-L-methionine-dependent methyltransferases"/>
    <property type="match status" value="1"/>
</dbReference>
<dbReference type="EMBL" id="JAGPXD010000004">
    <property type="protein sequence ID" value="KAH7358260.1"/>
    <property type="molecule type" value="Genomic_DNA"/>
</dbReference>
<dbReference type="PANTHER" id="PTHR10629">
    <property type="entry name" value="CYTOSINE-SPECIFIC METHYLTRANSFERASE"/>
    <property type="match status" value="1"/>
</dbReference>
<dbReference type="AlphaFoldDB" id="A0A8K0TGQ2"/>
<sequence>MPPPNPAPGQQAISLTDDDVTSAEDRMAADLEEQIRNYNPAAFMENFNRMIKLEEIKSEDEGTQDNAAFQDWNIEAEGEEEFRNAIGLTIDLTGDDDDDAAQQFNRGRSSPVRFTVEPEVQTITEGGINAPHLEEEIKVGSFYELNMAVEKYIKITFIRITSFKKYPGAPWLAVGIPHARTRTLLGQLPRKTNEVFALYEVTDGNPNTIQQQAEVEILVSSIARRRFFHITNAAYPGFRFDPSLYATTKDVEDNGPLICRWNLIVHYHSHINRVIHKPYEWELRRITAGEVEKVRFRVDEEVLRHEWRGPTVRGGTHNARGMELGPDVPQPKERAVGQKYTFFDAFCGAGGASRGAERAGYEVKYGVDMWDRAAASWRMNFPRAEMFEMDIADFMMQTAGVTIRVDCLHLSPPCQVWSPAHTIPGQHDERNIMALFACRTLVDKVRPRVITLEQTFGILNPVFKKYFDALVLGFTEQGYSIGWKIINCAAYGLPQRRTRLVMVAACPGEELPGFPEPTHSSTGGNGLQKYTSILQAISKVSGETAANDPHHCPKYKLAPRDAVIGDPNQILPRCMTTSGGQNYHYSGIRCYTNREFACLQGFPIWHKFSESYVKKQIGNAFPPVVVQALYEHIQKYLHKRDGFEGDSRPRVIAGVAVDVEDLEDGGGQQPVVGAGATMDNAIEIGDNDDVEMIDRPASRASEASSRTLSGDELFVVG</sequence>
<keyword evidence="3 5" id="KW-0808">Transferase</keyword>
<protein>
    <recommendedName>
        <fullName evidence="1">DNA (cytosine-5-)-methyltransferase</fullName>
        <ecNumber evidence="1">2.1.1.37</ecNumber>
    </recommendedName>
</protein>
<evidence type="ECO:0000313" key="8">
    <source>
        <dbReference type="Proteomes" id="UP000813385"/>
    </source>
</evidence>
<dbReference type="InterPro" id="IPR001525">
    <property type="entry name" value="C5_MeTfrase"/>
</dbReference>
<dbReference type="InterPro" id="IPR029063">
    <property type="entry name" value="SAM-dependent_MTases_sf"/>
</dbReference>
<dbReference type="GO" id="GO:0005634">
    <property type="term" value="C:nucleus"/>
    <property type="evidence" value="ECO:0007669"/>
    <property type="project" value="TreeGrafter"/>
</dbReference>
<organism evidence="7 8">
    <name type="scientific">Plectosphaerella cucumerina</name>
    <dbReference type="NCBI Taxonomy" id="40658"/>
    <lineage>
        <taxon>Eukaryota</taxon>
        <taxon>Fungi</taxon>
        <taxon>Dikarya</taxon>
        <taxon>Ascomycota</taxon>
        <taxon>Pezizomycotina</taxon>
        <taxon>Sordariomycetes</taxon>
        <taxon>Hypocreomycetidae</taxon>
        <taxon>Glomerellales</taxon>
        <taxon>Plectosphaerellaceae</taxon>
        <taxon>Plectosphaerella</taxon>
    </lineage>
</organism>
<dbReference type="InterPro" id="IPR031303">
    <property type="entry name" value="C5_meth_CS"/>
</dbReference>
<dbReference type="EC" id="2.1.1.37" evidence="1"/>
<dbReference type="GO" id="GO:0032259">
    <property type="term" value="P:methylation"/>
    <property type="evidence" value="ECO:0007669"/>
    <property type="project" value="UniProtKB-KW"/>
</dbReference>
<dbReference type="GO" id="GO:0044027">
    <property type="term" value="P:negative regulation of gene expression via chromosomal CpG island methylation"/>
    <property type="evidence" value="ECO:0007669"/>
    <property type="project" value="TreeGrafter"/>
</dbReference>
<comment type="caution">
    <text evidence="7">The sequence shown here is derived from an EMBL/GenBank/DDBJ whole genome shotgun (WGS) entry which is preliminary data.</text>
</comment>
<dbReference type="GO" id="GO:0003677">
    <property type="term" value="F:DNA binding"/>
    <property type="evidence" value="ECO:0007669"/>
    <property type="project" value="TreeGrafter"/>
</dbReference>
<name>A0A8K0TGQ2_9PEZI</name>
<dbReference type="PRINTS" id="PR00105">
    <property type="entry name" value="C5METTRFRASE"/>
</dbReference>
<dbReference type="Proteomes" id="UP000813385">
    <property type="component" value="Unassembled WGS sequence"/>
</dbReference>
<feature type="region of interest" description="Disordered" evidence="6">
    <location>
        <begin position="697"/>
        <end position="717"/>
    </location>
</feature>
<comment type="similarity">
    <text evidence="5">Belongs to the class I-like SAM-binding methyltransferase superfamily. C5-methyltransferase family.</text>
</comment>
<dbReference type="Pfam" id="PF00145">
    <property type="entry name" value="DNA_methylase"/>
    <property type="match status" value="2"/>
</dbReference>
<dbReference type="PANTHER" id="PTHR10629:SF52">
    <property type="entry name" value="DNA (CYTOSINE-5)-METHYLTRANSFERASE 1"/>
    <property type="match status" value="1"/>
</dbReference>